<evidence type="ECO:0000256" key="6">
    <source>
        <dbReference type="ARBA" id="ARBA00022741"/>
    </source>
</evidence>
<dbReference type="OrthoDB" id="1122272at2"/>
<dbReference type="CDD" id="cd00483">
    <property type="entry name" value="HPPK"/>
    <property type="match status" value="1"/>
</dbReference>
<evidence type="ECO:0000256" key="1">
    <source>
        <dbReference type="ARBA" id="ARBA00005051"/>
    </source>
</evidence>
<keyword evidence="7 14" id="KW-0418">Kinase</keyword>
<dbReference type="GO" id="GO:0005524">
    <property type="term" value="F:ATP binding"/>
    <property type="evidence" value="ECO:0007669"/>
    <property type="project" value="UniProtKB-KW"/>
</dbReference>
<evidence type="ECO:0000313" key="15">
    <source>
        <dbReference type="Proteomes" id="UP000233535"/>
    </source>
</evidence>
<evidence type="ECO:0000256" key="12">
    <source>
        <dbReference type="ARBA" id="ARBA00033413"/>
    </source>
</evidence>
<keyword evidence="8" id="KW-0067">ATP-binding</keyword>
<reference evidence="14 15" key="1">
    <citation type="journal article" date="2017" name="Front. Microbiol.">
        <title>Labilibaculum manganireducens gen. nov., sp. nov. and Labilibaculum filiforme sp. nov., Novel Bacteroidetes Isolated from Subsurface Sediments of the Baltic Sea.</title>
        <authorList>
            <person name="Vandieken V."/>
            <person name="Marshall I.P."/>
            <person name="Niemann H."/>
            <person name="Engelen B."/>
            <person name="Cypionka H."/>
        </authorList>
    </citation>
    <scope>NUCLEOTIDE SEQUENCE [LARGE SCALE GENOMIC DNA]</scope>
    <source>
        <strain evidence="14 15">59.16B</strain>
    </source>
</reference>
<evidence type="ECO:0000256" key="9">
    <source>
        <dbReference type="ARBA" id="ARBA00022909"/>
    </source>
</evidence>
<dbReference type="EC" id="2.7.6.3" evidence="3"/>
<evidence type="ECO:0000259" key="13">
    <source>
        <dbReference type="PROSITE" id="PS00794"/>
    </source>
</evidence>
<evidence type="ECO:0000256" key="5">
    <source>
        <dbReference type="ARBA" id="ARBA00022679"/>
    </source>
</evidence>
<dbReference type="UniPathway" id="UPA00077">
    <property type="reaction ID" value="UER00155"/>
</dbReference>
<dbReference type="Proteomes" id="UP000233535">
    <property type="component" value="Unassembled WGS sequence"/>
</dbReference>
<organism evidence="14 15">
    <name type="scientific">Labilibaculum filiforme</name>
    <dbReference type="NCBI Taxonomy" id="1940526"/>
    <lineage>
        <taxon>Bacteria</taxon>
        <taxon>Pseudomonadati</taxon>
        <taxon>Bacteroidota</taxon>
        <taxon>Bacteroidia</taxon>
        <taxon>Marinilabiliales</taxon>
        <taxon>Marinifilaceae</taxon>
        <taxon>Labilibaculum</taxon>
    </lineage>
</organism>
<dbReference type="PROSITE" id="PS00794">
    <property type="entry name" value="HPPK"/>
    <property type="match status" value="1"/>
</dbReference>
<comment type="caution">
    <text evidence="14">The sequence shown here is derived from an EMBL/GenBank/DDBJ whole genome shotgun (WGS) entry which is preliminary data.</text>
</comment>
<keyword evidence="5" id="KW-0808">Transferase</keyword>
<keyword evidence="6" id="KW-0547">Nucleotide-binding</keyword>
<evidence type="ECO:0000256" key="4">
    <source>
        <dbReference type="ARBA" id="ARBA00016218"/>
    </source>
</evidence>
<gene>
    <name evidence="14" type="ORF">BZG02_14145</name>
</gene>
<dbReference type="InterPro" id="IPR035907">
    <property type="entry name" value="Hppk_sf"/>
</dbReference>
<dbReference type="PANTHER" id="PTHR43071:SF1">
    <property type="entry name" value="2-AMINO-4-HYDROXY-6-HYDROXYMETHYLDIHYDROPTERIDINE PYROPHOSPHOKINASE"/>
    <property type="match status" value="1"/>
</dbReference>
<evidence type="ECO:0000256" key="3">
    <source>
        <dbReference type="ARBA" id="ARBA00013253"/>
    </source>
</evidence>
<evidence type="ECO:0000256" key="10">
    <source>
        <dbReference type="ARBA" id="ARBA00029409"/>
    </source>
</evidence>
<evidence type="ECO:0000256" key="8">
    <source>
        <dbReference type="ARBA" id="ARBA00022840"/>
    </source>
</evidence>
<evidence type="ECO:0000256" key="2">
    <source>
        <dbReference type="ARBA" id="ARBA00005810"/>
    </source>
</evidence>
<dbReference type="GO" id="GO:0046654">
    <property type="term" value="P:tetrahydrofolate biosynthetic process"/>
    <property type="evidence" value="ECO:0007669"/>
    <property type="project" value="UniProtKB-UniPathway"/>
</dbReference>
<dbReference type="GO" id="GO:0046656">
    <property type="term" value="P:folic acid biosynthetic process"/>
    <property type="evidence" value="ECO:0007669"/>
    <property type="project" value="UniProtKB-KW"/>
</dbReference>
<dbReference type="Pfam" id="PF01288">
    <property type="entry name" value="HPPK"/>
    <property type="match status" value="1"/>
</dbReference>
<evidence type="ECO:0000313" key="14">
    <source>
        <dbReference type="EMBL" id="PKQ62109.1"/>
    </source>
</evidence>
<dbReference type="PANTHER" id="PTHR43071">
    <property type="entry name" value="2-AMINO-4-HYDROXY-6-HYDROXYMETHYLDIHYDROPTERIDINE PYROPHOSPHOKINASE"/>
    <property type="match status" value="1"/>
</dbReference>
<keyword evidence="9" id="KW-0289">Folate biosynthesis</keyword>
<comment type="pathway">
    <text evidence="1">Cofactor biosynthesis; tetrahydrofolate biosynthesis; 2-amino-4-hydroxy-6-hydroxymethyl-7,8-dihydropteridine diphosphate from 7,8-dihydroneopterin triphosphate: step 4/4.</text>
</comment>
<dbReference type="AlphaFoldDB" id="A0A2N3HVN0"/>
<name>A0A2N3HVN0_9BACT</name>
<proteinExistence type="inferred from homology"/>
<comment type="function">
    <text evidence="10">Catalyzes the transfer of pyrophosphate from adenosine triphosphate (ATP) to 6-hydroxymethyl-7,8-dihydropterin, an enzymatic step in folate biosynthesis pathway.</text>
</comment>
<dbReference type="SUPFAM" id="SSF55083">
    <property type="entry name" value="6-hydroxymethyl-7,8-dihydropterin pyrophosphokinase, HPPK"/>
    <property type="match status" value="1"/>
</dbReference>
<accession>A0A2N3HVN0</accession>
<comment type="similarity">
    <text evidence="2">Belongs to the HPPK family.</text>
</comment>
<feature type="domain" description="7,8-dihydro-6-hydroxymethylpterin-pyrophosphokinase" evidence="13">
    <location>
        <begin position="87"/>
        <end position="98"/>
    </location>
</feature>
<protein>
    <recommendedName>
        <fullName evidence="4">2-amino-4-hydroxy-6-hydroxymethyldihydropteridine pyrophosphokinase</fullName>
        <ecNumber evidence="3">2.7.6.3</ecNumber>
    </recommendedName>
    <alternativeName>
        <fullName evidence="11">6-hydroxymethyl-7,8-dihydropterin pyrophosphokinase</fullName>
    </alternativeName>
    <alternativeName>
        <fullName evidence="12">7,8-dihydro-6-hydroxymethylpterin-pyrophosphokinase</fullName>
    </alternativeName>
</protein>
<evidence type="ECO:0000256" key="7">
    <source>
        <dbReference type="ARBA" id="ARBA00022777"/>
    </source>
</evidence>
<dbReference type="GO" id="GO:0003848">
    <property type="term" value="F:2-amino-4-hydroxy-6-hydroxymethyldihydropteridine diphosphokinase activity"/>
    <property type="evidence" value="ECO:0007669"/>
    <property type="project" value="UniProtKB-EC"/>
</dbReference>
<sequence>MMNDCIVGIGSNINPTENIQKMLCLLSKDHLLKKHSKWIRTAPIGITDQDDFINGAVRLKTQHCREEFNLYLKQLEDKMGRDRSLPKFGPRVIDLDIVVWNNEIVDEDYHRRDFLKKSVDELLFG</sequence>
<dbReference type="Gene3D" id="3.30.70.560">
    <property type="entry name" value="7,8-Dihydro-6-hydroxymethylpterin-pyrophosphokinase HPPK"/>
    <property type="match status" value="1"/>
</dbReference>
<keyword evidence="15" id="KW-1185">Reference proteome</keyword>
<dbReference type="GO" id="GO:0016301">
    <property type="term" value="F:kinase activity"/>
    <property type="evidence" value="ECO:0007669"/>
    <property type="project" value="UniProtKB-KW"/>
</dbReference>
<dbReference type="NCBIfam" id="TIGR01498">
    <property type="entry name" value="folK"/>
    <property type="match status" value="1"/>
</dbReference>
<evidence type="ECO:0000256" key="11">
    <source>
        <dbReference type="ARBA" id="ARBA00029766"/>
    </source>
</evidence>
<dbReference type="InterPro" id="IPR000550">
    <property type="entry name" value="Hppk"/>
</dbReference>
<dbReference type="EMBL" id="MVDD01000010">
    <property type="protein sequence ID" value="PKQ62109.1"/>
    <property type="molecule type" value="Genomic_DNA"/>
</dbReference>